<evidence type="ECO:0000256" key="7">
    <source>
        <dbReference type="ARBA" id="ARBA00022989"/>
    </source>
</evidence>
<keyword evidence="9" id="KW-0472">Membrane</keyword>
<evidence type="ECO:0000256" key="6">
    <source>
        <dbReference type="ARBA" id="ARBA00022958"/>
    </source>
</evidence>
<proteinExistence type="predicted"/>
<dbReference type="Proteomes" id="UP001244341">
    <property type="component" value="Chromosome 3b"/>
</dbReference>
<dbReference type="Gene3D" id="3.40.50.720">
    <property type="entry name" value="NAD(P)-binding Rossmann-like Domain"/>
    <property type="match status" value="1"/>
</dbReference>
<dbReference type="InterPro" id="IPR047871">
    <property type="entry name" value="K_chnl_Slo-like"/>
</dbReference>
<keyword evidence="2" id="KW-0813">Transport</keyword>
<feature type="domain" description="RCK N-terminal" evidence="12">
    <location>
        <begin position="27"/>
        <end position="113"/>
    </location>
</feature>
<evidence type="ECO:0000256" key="10">
    <source>
        <dbReference type="ARBA" id="ARBA00023303"/>
    </source>
</evidence>
<dbReference type="PANTHER" id="PTHR10027">
    <property type="entry name" value="CALCIUM-ACTIVATED POTASSIUM CHANNEL ALPHA CHAIN"/>
    <property type="match status" value="1"/>
</dbReference>
<keyword evidence="5" id="KW-0631">Potassium channel</keyword>
<accession>A0ABY8TT71</accession>
<organism evidence="13 14">
    <name type="scientific">Tetradesmus obliquus</name>
    <name type="common">Green alga</name>
    <name type="synonym">Acutodesmus obliquus</name>
    <dbReference type="NCBI Taxonomy" id="3088"/>
    <lineage>
        <taxon>Eukaryota</taxon>
        <taxon>Viridiplantae</taxon>
        <taxon>Chlorophyta</taxon>
        <taxon>core chlorophytes</taxon>
        <taxon>Chlorophyceae</taxon>
        <taxon>CS clade</taxon>
        <taxon>Sphaeropleales</taxon>
        <taxon>Scenedesmaceae</taxon>
        <taxon>Tetradesmus</taxon>
    </lineage>
</organism>
<keyword evidence="4" id="KW-0812">Transmembrane</keyword>
<dbReference type="Pfam" id="PF22614">
    <property type="entry name" value="Slo-like_RCK"/>
    <property type="match status" value="1"/>
</dbReference>
<name>A0ABY8TT71_TETOB</name>
<dbReference type="InterPro" id="IPR003148">
    <property type="entry name" value="RCK_N"/>
</dbReference>
<keyword evidence="7" id="KW-1133">Transmembrane helix</keyword>
<evidence type="ECO:0000313" key="14">
    <source>
        <dbReference type="Proteomes" id="UP001244341"/>
    </source>
</evidence>
<keyword evidence="6" id="KW-0630">Potassium</keyword>
<keyword evidence="8" id="KW-0406">Ion transport</keyword>
<evidence type="ECO:0000256" key="5">
    <source>
        <dbReference type="ARBA" id="ARBA00022826"/>
    </source>
</evidence>
<evidence type="ECO:0000256" key="2">
    <source>
        <dbReference type="ARBA" id="ARBA00022448"/>
    </source>
</evidence>
<feature type="compositionally biased region" description="Low complexity" evidence="11">
    <location>
        <begin position="1"/>
        <end position="12"/>
    </location>
</feature>
<sequence>MHQQQQQQQQQQPHVPDLYPSLPPKHLRGHIIMAGCASSFLQFAQQLHSLASPAVSLVPLVLLHTELPPREVFEAIAALGPTYFVRGKSSESAALAAACAENARSLVHLGPSERPTHLSAQAVSGVYGDPTSREPADYNSTSRTAVLADADALSSCYGVGEVLLPDTLHTVVELGFTSSIRFLQPGLLLHGHSAPHSHSSYDDPAGQGSGFGAGEIEEAGRAEGLTEWQLNSYYAAGRVMVPALLDTFTCQGFFKRRSLLELLTELAGDDGRPGGAMLLQLPVPPHLVGCTYKELVAHFLQAPQPHERHVPLGLLRRKVENRAWRLPYVATHPDPDAVLQMTDAVFVIRPQ</sequence>
<protein>
    <recommendedName>
        <fullName evidence="12">RCK N-terminal domain-containing protein</fullName>
    </recommendedName>
</protein>
<keyword evidence="3" id="KW-0633">Potassium transport</keyword>
<evidence type="ECO:0000256" key="4">
    <source>
        <dbReference type="ARBA" id="ARBA00022692"/>
    </source>
</evidence>
<feature type="region of interest" description="Disordered" evidence="11">
    <location>
        <begin position="1"/>
        <end position="20"/>
    </location>
</feature>
<reference evidence="13 14" key="1">
    <citation type="submission" date="2023-05" db="EMBL/GenBank/DDBJ databases">
        <title>A 100% complete, gapless, phased diploid assembly of the Scenedesmus obliquus UTEX 3031 genome.</title>
        <authorList>
            <person name="Biondi T.C."/>
            <person name="Hanschen E.R."/>
            <person name="Kwon T."/>
            <person name="Eng W."/>
            <person name="Kruse C.P.S."/>
            <person name="Koehler S.I."/>
            <person name="Kunde Y."/>
            <person name="Gleasner C.D."/>
            <person name="You Mak K.T."/>
            <person name="Polle J."/>
            <person name="Hovde B.T."/>
            <person name="Starkenburg S.R."/>
        </authorList>
    </citation>
    <scope>NUCLEOTIDE SEQUENCE [LARGE SCALE GENOMIC DNA]</scope>
    <source>
        <strain evidence="13 14">DOE0152z</strain>
    </source>
</reference>
<evidence type="ECO:0000256" key="1">
    <source>
        <dbReference type="ARBA" id="ARBA00004141"/>
    </source>
</evidence>
<evidence type="ECO:0000313" key="13">
    <source>
        <dbReference type="EMBL" id="WIA12207.1"/>
    </source>
</evidence>
<keyword evidence="14" id="KW-1185">Reference proteome</keyword>
<comment type="subcellular location">
    <subcellularLocation>
        <location evidence="1">Membrane</location>
        <topology evidence="1">Multi-pass membrane protein</topology>
    </subcellularLocation>
</comment>
<gene>
    <name evidence="13" type="ORF">OEZ85_012276</name>
</gene>
<evidence type="ECO:0000259" key="12">
    <source>
        <dbReference type="Pfam" id="PF22614"/>
    </source>
</evidence>
<evidence type="ECO:0000256" key="9">
    <source>
        <dbReference type="ARBA" id="ARBA00023136"/>
    </source>
</evidence>
<evidence type="ECO:0000256" key="3">
    <source>
        <dbReference type="ARBA" id="ARBA00022538"/>
    </source>
</evidence>
<keyword evidence="10" id="KW-0407">Ion channel</keyword>
<dbReference type="PANTHER" id="PTHR10027:SF10">
    <property type="entry name" value="SLOWPOKE 2, ISOFORM D"/>
    <property type="match status" value="1"/>
</dbReference>
<evidence type="ECO:0000256" key="11">
    <source>
        <dbReference type="SAM" id="MobiDB-lite"/>
    </source>
</evidence>
<dbReference type="EMBL" id="CP126210">
    <property type="protein sequence ID" value="WIA12207.1"/>
    <property type="molecule type" value="Genomic_DNA"/>
</dbReference>
<evidence type="ECO:0000256" key="8">
    <source>
        <dbReference type="ARBA" id="ARBA00023065"/>
    </source>
</evidence>